<dbReference type="Gene3D" id="1.10.455.10">
    <property type="entry name" value="Ribosomal protein S7 domain"/>
    <property type="match status" value="1"/>
</dbReference>
<dbReference type="AlphaFoldDB" id="A0AAW1GLQ8"/>
<dbReference type="Proteomes" id="UP001443914">
    <property type="component" value="Unassembled WGS sequence"/>
</dbReference>
<keyword evidence="2 4" id="KW-0689">Ribosomal protein</keyword>
<organism evidence="6 7">
    <name type="scientific">Saponaria officinalis</name>
    <name type="common">Common soapwort</name>
    <name type="synonym">Lychnis saponaria</name>
    <dbReference type="NCBI Taxonomy" id="3572"/>
    <lineage>
        <taxon>Eukaryota</taxon>
        <taxon>Viridiplantae</taxon>
        <taxon>Streptophyta</taxon>
        <taxon>Embryophyta</taxon>
        <taxon>Tracheophyta</taxon>
        <taxon>Spermatophyta</taxon>
        <taxon>Magnoliopsida</taxon>
        <taxon>eudicotyledons</taxon>
        <taxon>Gunneridae</taxon>
        <taxon>Pentapetalae</taxon>
        <taxon>Caryophyllales</taxon>
        <taxon>Caryophyllaceae</taxon>
        <taxon>Caryophylleae</taxon>
        <taxon>Saponaria</taxon>
    </lineage>
</organism>
<dbReference type="GO" id="GO:0006412">
    <property type="term" value="P:translation"/>
    <property type="evidence" value="ECO:0007669"/>
    <property type="project" value="InterPro"/>
</dbReference>
<dbReference type="InterPro" id="IPR023798">
    <property type="entry name" value="Ribosomal_uS7_dom"/>
</dbReference>
<comment type="caution">
    <text evidence="6">The sequence shown here is derived from an EMBL/GenBank/DDBJ whole genome shotgun (WGS) entry which is preliminary data.</text>
</comment>
<dbReference type="GO" id="GO:1990904">
    <property type="term" value="C:ribonucleoprotein complex"/>
    <property type="evidence" value="ECO:0007669"/>
    <property type="project" value="UniProtKB-KW"/>
</dbReference>
<evidence type="ECO:0000256" key="3">
    <source>
        <dbReference type="ARBA" id="ARBA00023274"/>
    </source>
</evidence>
<keyword evidence="3 4" id="KW-0687">Ribonucleoprotein</keyword>
<dbReference type="GO" id="GO:0003723">
    <property type="term" value="F:RNA binding"/>
    <property type="evidence" value="ECO:0007669"/>
    <property type="project" value="InterPro"/>
</dbReference>
<evidence type="ECO:0000259" key="5">
    <source>
        <dbReference type="Pfam" id="PF00177"/>
    </source>
</evidence>
<sequence length="89" mass="10233">MSRRGTVEEKTAKSDPIYRNRLVNMLVNRILKHGKKSLAYQIIYRAVKNIQQKTETNPLSVLRQAIRGVTPEYSSKSKTCRRIDSSSSH</sequence>
<dbReference type="InterPro" id="IPR000235">
    <property type="entry name" value="Ribosomal_uS7"/>
</dbReference>
<gene>
    <name evidence="6" type="ORF">RND81_O320100</name>
</gene>
<evidence type="ECO:0000313" key="6">
    <source>
        <dbReference type="EMBL" id="KAK9663064.1"/>
    </source>
</evidence>
<keyword evidence="7" id="KW-1185">Reference proteome</keyword>
<reference evidence="6" key="1">
    <citation type="submission" date="2024-03" db="EMBL/GenBank/DDBJ databases">
        <title>WGS assembly of Saponaria officinalis var. Norfolk2.</title>
        <authorList>
            <person name="Jenkins J."/>
            <person name="Shu S."/>
            <person name="Grimwood J."/>
            <person name="Barry K."/>
            <person name="Goodstein D."/>
            <person name="Schmutz J."/>
            <person name="Leebens-Mack J."/>
            <person name="Osbourn A."/>
        </authorList>
    </citation>
    <scope>NUCLEOTIDE SEQUENCE [LARGE SCALE GENOMIC DNA]</scope>
    <source>
        <strain evidence="6">JIC</strain>
    </source>
</reference>
<dbReference type="PROSITE" id="PS00052">
    <property type="entry name" value="RIBOSOMAL_S7"/>
    <property type="match status" value="1"/>
</dbReference>
<evidence type="ECO:0000256" key="1">
    <source>
        <dbReference type="ARBA" id="ARBA00007151"/>
    </source>
</evidence>
<dbReference type="GO" id="GO:0005840">
    <property type="term" value="C:ribosome"/>
    <property type="evidence" value="ECO:0007669"/>
    <property type="project" value="UniProtKB-KW"/>
</dbReference>
<dbReference type="InterPro" id="IPR020606">
    <property type="entry name" value="Ribosomal_uS7_CS"/>
</dbReference>
<dbReference type="InterPro" id="IPR036823">
    <property type="entry name" value="Ribosomal_uS7_dom_sf"/>
</dbReference>
<evidence type="ECO:0000313" key="7">
    <source>
        <dbReference type="Proteomes" id="UP001443914"/>
    </source>
</evidence>
<feature type="domain" description="Small ribosomal subunit protein uS7" evidence="5">
    <location>
        <begin position="2"/>
        <end position="78"/>
    </location>
</feature>
<dbReference type="GO" id="GO:0003735">
    <property type="term" value="F:structural constituent of ribosome"/>
    <property type="evidence" value="ECO:0007669"/>
    <property type="project" value="InterPro"/>
</dbReference>
<protein>
    <recommendedName>
        <fullName evidence="5">Small ribosomal subunit protein uS7 domain-containing protein</fullName>
    </recommendedName>
</protein>
<accession>A0AAW1GLQ8</accession>
<evidence type="ECO:0000256" key="4">
    <source>
        <dbReference type="RuleBase" id="RU003619"/>
    </source>
</evidence>
<evidence type="ECO:0000256" key="2">
    <source>
        <dbReference type="ARBA" id="ARBA00022980"/>
    </source>
</evidence>
<dbReference type="EMBL" id="JBDFQZ010000026">
    <property type="protein sequence ID" value="KAK9663064.1"/>
    <property type="molecule type" value="Genomic_DNA"/>
</dbReference>
<proteinExistence type="inferred from homology"/>
<name>A0AAW1GLQ8_SAPOF</name>
<dbReference type="PANTHER" id="PTHR11205">
    <property type="entry name" value="RIBOSOMAL PROTEIN S7"/>
    <property type="match status" value="1"/>
</dbReference>
<dbReference type="SUPFAM" id="SSF47973">
    <property type="entry name" value="Ribosomal protein S7"/>
    <property type="match status" value="1"/>
</dbReference>
<comment type="similarity">
    <text evidence="1 4">Belongs to the universal ribosomal protein uS7 family.</text>
</comment>
<dbReference type="Pfam" id="PF00177">
    <property type="entry name" value="Ribosomal_S7"/>
    <property type="match status" value="1"/>
</dbReference>